<accession>A0AAW8CXB6</accession>
<dbReference type="RefSeq" id="WP_307684643.1">
    <property type="nucleotide sequence ID" value="NZ_JAUSRD010000004.1"/>
</dbReference>
<evidence type="ECO:0000256" key="2">
    <source>
        <dbReference type="SAM" id="SignalP"/>
    </source>
</evidence>
<comment type="caution">
    <text evidence="3">The sequence shown here is derived from an EMBL/GenBank/DDBJ whole genome shotgun (WGS) entry which is preliminary data.</text>
</comment>
<feature type="compositionally biased region" description="Low complexity" evidence="1">
    <location>
        <begin position="76"/>
        <end position="88"/>
    </location>
</feature>
<evidence type="ECO:0000313" key="4">
    <source>
        <dbReference type="Proteomes" id="UP001242045"/>
    </source>
</evidence>
<dbReference type="AlphaFoldDB" id="A0AAW8CXB6"/>
<dbReference type="EMBL" id="JAUSRD010000004">
    <property type="protein sequence ID" value="MDP9892874.1"/>
    <property type="molecule type" value="Genomic_DNA"/>
</dbReference>
<gene>
    <name evidence="3" type="ORF">J2W31_001985</name>
</gene>
<dbReference type="Proteomes" id="UP001242045">
    <property type="component" value="Unassembled WGS sequence"/>
</dbReference>
<evidence type="ECO:0000256" key="1">
    <source>
        <dbReference type="SAM" id="MobiDB-lite"/>
    </source>
</evidence>
<name>A0AAW8CXB6_9BURK</name>
<feature type="signal peptide" evidence="2">
    <location>
        <begin position="1"/>
        <end position="19"/>
    </location>
</feature>
<sequence length="111" mass="11125">MKPWLISIACIATAGAAHAAESCETLRAQIEAKIGAAGVTQFAVLVVDANAPAAGQVVGSCELGTRKIVYQREGAGSAPAAVPAPASSPEDDDILTECKDGTVSVGGDCKR</sequence>
<organism evidence="3 4">
    <name type="scientific">Variovorax boronicumulans</name>
    <dbReference type="NCBI Taxonomy" id="436515"/>
    <lineage>
        <taxon>Bacteria</taxon>
        <taxon>Pseudomonadati</taxon>
        <taxon>Pseudomonadota</taxon>
        <taxon>Betaproteobacteria</taxon>
        <taxon>Burkholderiales</taxon>
        <taxon>Comamonadaceae</taxon>
        <taxon>Variovorax</taxon>
    </lineage>
</organism>
<evidence type="ECO:0008006" key="5">
    <source>
        <dbReference type="Google" id="ProtNLM"/>
    </source>
</evidence>
<proteinExistence type="predicted"/>
<feature type="chain" id="PRO_5043902950" description="DUF1161 domain-containing protein" evidence="2">
    <location>
        <begin position="20"/>
        <end position="111"/>
    </location>
</feature>
<dbReference type="InterPro" id="IPR010595">
    <property type="entry name" value="DUF1161"/>
</dbReference>
<feature type="region of interest" description="Disordered" evidence="1">
    <location>
        <begin position="76"/>
        <end position="97"/>
    </location>
</feature>
<evidence type="ECO:0000313" key="3">
    <source>
        <dbReference type="EMBL" id="MDP9892874.1"/>
    </source>
</evidence>
<keyword evidence="2" id="KW-0732">Signal</keyword>
<reference evidence="3" key="1">
    <citation type="submission" date="2023-07" db="EMBL/GenBank/DDBJ databases">
        <title>Sorghum-associated microbial communities from plants grown in Nebraska, USA.</title>
        <authorList>
            <person name="Schachtman D."/>
        </authorList>
    </citation>
    <scope>NUCLEOTIDE SEQUENCE</scope>
    <source>
        <strain evidence="3">DS3754</strain>
    </source>
</reference>
<protein>
    <recommendedName>
        <fullName evidence="5">DUF1161 domain-containing protein</fullName>
    </recommendedName>
</protein>
<dbReference type="Pfam" id="PF06649">
    <property type="entry name" value="DUF1161"/>
    <property type="match status" value="1"/>
</dbReference>